<feature type="region of interest" description="Disordered" evidence="1">
    <location>
        <begin position="1"/>
        <end position="24"/>
    </location>
</feature>
<organism evidence="2 3">
    <name type="scientific">Streptomyces toxytricini</name>
    <name type="common">Actinomyces toxytricini</name>
    <dbReference type="NCBI Taxonomy" id="67369"/>
    <lineage>
        <taxon>Bacteria</taxon>
        <taxon>Bacillati</taxon>
        <taxon>Actinomycetota</taxon>
        <taxon>Actinomycetes</taxon>
        <taxon>Kitasatosporales</taxon>
        <taxon>Streptomycetaceae</taxon>
        <taxon>Streptomyces</taxon>
    </lineage>
</organism>
<reference evidence="2 3" key="1">
    <citation type="submission" date="2024-10" db="EMBL/GenBank/DDBJ databases">
        <title>The Natural Products Discovery Center: Release of the First 8490 Sequenced Strains for Exploring Actinobacteria Biosynthetic Diversity.</title>
        <authorList>
            <person name="Kalkreuter E."/>
            <person name="Kautsar S.A."/>
            <person name="Yang D."/>
            <person name="Bader C.D."/>
            <person name="Teijaro C.N."/>
            <person name="Fluegel L."/>
            <person name="Davis C.M."/>
            <person name="Simpson J.R."/>
            <person name="Lauterbach L."/>
            <person name="Steele A.D."/>
            <person name="Gui C."/>
            <person name="Meng S."/>
            <person name="Li G."/>
            <person name="Viehrig K."/>
            <person name="Ye F."/>
            <person name="Su P."/>
            <person name="Kiefer A.F."/>
            <person name="Nichols A."/>
            <person name="Cepeda A.J."/>
            <person name="Yan W."/>
            <person name="Fan B."/>
            <person name="Jiang Y."/>
            <person name="Adhikari A."/>
            <person name="Zheng C.-J."/>
            <person name="Schuster L."/>
            <person name="Cowan T.M."/>
            <person name="Smanski M.J."/>
            <person name="Chevrette M.G."/>
            <person name="De Carvalho L.P.S."/>
            <person name="Shen B."/>
        </authorList>
    </citation>
    <scope>NUCLEOTIDE SEQUENCE [LARGE SCALE GENOMIC DNA]</scope>
    <source>
        <strain evidence="2 3">NPDC087220</strain>
    </source>
</reference>
<comment type="caution">
    <text evidence="2">The sequence shown here is derived from an EMBL/GenBank/DDBJ whole genome shotgun (WGS) entry which is preliminary data.</text>
</comment>
<dbReference type="EMBL" id="JBIUYY010000025">
    <property type="protein sequence ID" value="MFJ2825923.1"/>
    <property type="molecule type" value="Genomic_DNA"/>
</dbReference>
<accession>A0ABW8ES15</accession>
<proteinExistence type="predicted"/>
<name>A0ABW8ES15_STRT5</name>
<dbReference type="SUPFAM" id="SSF56091">
    <property type="entry name" value="DNA ligase/mRNA capping enzyme, catalytic domain"/>
    <property type="match status" value="1"/>
</dbReference>
<evidence type="ECO:0000313" key="2">
    <source>
        <dbReference type="EMBL" id="MFJ2825923.1"/>
    </source>
</evidence>
<keyword evidence="3" id="KW-1185">Reference proteome</keyword>
<evidence type="ECO:0000256" key="1">
    <source>
        <dbReference type="SAM" id="MobiDB-lite"/>
    </source>
</evidence>
<protein>
    <submittedName>
        <fullName evidence="2">Uncharacterized protein</fullName>
    </submittedName>
</protein>
<gene>
    <name evidence="2" type="ORF">ACIO7M_33180</name>
</gene>
<dbReference type="Proteomes" id="UP001617351">
    <property type="component" value="Unassembled WGS sequence"/>
</dbReference>
<sequence length="75" mass="7550">MTMDGGHDGAAPTGEADVGAGGGVVPGPGAVGELGFEQKFDGYRALAFTDSGLVPQTRQGKCIQDRFPDLLAAAE</sequence>
<dbReference type="RefSeq" id="WP_402387882.1">
    <property type="nucleotide sequence ID" value="NZ_JBIUYY010000025.1"/>
</dbReference>
<evidence type="ECO:0000313" key="3">
    <source>
        <dbReference type="Proteomes" id="UP001617351"/>
    </source>
</evidence>